<evidence type="ECO:0000313" key="4">
    <source>
        <dbReference type="Proteomes" id="UP001460270"/>
    </source>
</evidence>
<dbReference type="EMBL" id="JBBPFD010000018">
    <property type="protein sequence ID" value="KAK7888753.1"/>
    <property type="molecule type" value="Genomic_DNA"/>
</dbReference>
<feature type="region of interest" description="Disordered" evidence="1">
    <location>
        <begin position="271"/>
        <end position="358"/>
    </location>
</feature>
<gene>
    <name evidence="3" type="ORF">WMY93_024313</name>
</gene>
<feature type="compositionally biased region" description="Polar residues" evidence="1">
    <location>
        <begin position="271"/>
        <end position="342"/>
    </location>
</feature>
<reference evidence="4" key="1">
    <citation type="submission" date="2024-04" db="EMBL/GenBank/DDBJ databases">
        <title>Salinicola lusitanus LLJ914,a marine bacterium isolated from the Okinawa Trough.</title>
        <authorList>
            <person name="Li J."/>
        </authorList>
    </citation>
    <scope>NUCLEOTIDE SEQUENCE [LARGE SCALE GENOMIC DNA]</scope>
</reference>
<proteinExistence type="predicted"/>
<feature type="transmembrane region" description="Helical" evidence="2">
    <location>
        <begin position="118"/>
        <end position="137"/>
    </location>
</feature>
<keyword evidence="2" id="KW-1133">Transmembrane helix</keyword>
<feature type="region of interest" description="Disordered" evidence="1">
    <location>
        <begin position="1"/>
        <end position="20"/>
    </location>
</feature>
<evidence type="ECO:0000256" key="2">
    <source>
        <dbReference type="SAM" id="Phobius"/>
    </source>
</evidence>
<protein>
    <submittedName>
        <fullName evidence="3">Uncharacterized protein</fullName>
    </submittedName>
</protein>
<evidence type="ECO:0000256" key="1">
    <source>
        <dbReference type="SAM" id="MobiDB-lite"/>
    </source>
</evidence>
<dbReference type="Proteomes" id="UP001460270">
    <property type="component" value="Unassembled WGS sequence"/>
</dbReference>
<dbReference type="AlphaFoldDB" id="A0AAW0N0Z1"/>
<feature type="compositionally biased region" description="Basic and acidic residues" evidence="1">
    <location>
        <begin position="195"/>
        <end position="206"/>
    </location>
</feature>
<accession>A0AAW0N0Z1</accession>
<name>A0AAW0N0Z1_9GOBI</name>
<keyword evidence="4" id="KW-1185">Reference proteome</keyword>
<organism evidence="3 4">
    <name type="scientific">Mugilogobius chulae</name>
    <name type="common">yellowstripe goby</name>
    <dbReference type="NCBI Taxonomy" id="88201"/>
    <lineage>
        <taxon>Eukaryota</taxon>
        <taxon>Metazoa</taxon>
        <taxon>Chordata</taxon>
        <taxon>Craniata</taxon>
        <taxon>Vertebrata</taxon>
        <taxon>Euteleostomi</taxon>
        <taxon>Actinopterygii</taxon>
        <taxon>Neopterygii</taxon>
        <taxon>Teleostei</taxon>
        <taxon>Neoteleostei</taxon>
        <taxon>Acanthomorphata</taxon>
        <taxon>Gobiaria</taxon>
        <taxon>Gobiiformes</taxon>
        <taxon>Gobioidei</taxon>
        <taxon>Gobiidae</taxon>
        <taxon>Gobionellinae</taxon>
        <taxon>Mugilogobius</taxon>
    </lineage>
</organism>
<sequence length="358" mass="39957">MSMINHCSQQQEQGGSWQQGSQAGLEMDHDVVTQLEDLPCTFKHRISDCAVRGCCCFVCSRLLGAIFVSSIWPVSVLIDGDWLVCCLTSTHNATCKKEDLWTDEERIQIRETRDFSRMLGLSLLLILFLIAFIFSWISNCCERSYERDWLQIVLEEEEIVVSDALRKMAKEQLTEQLRQSLNGWKGWYTVGDEVSKELPKHPKPHSDSSTQTSTPNLCGHLRTNLCGRLRTNLCGRLRTNLCGHLRTNLCGHLRTNLCGHLRTNLCGHLRTNSVDTSGQTSVDTSGQTSVDTSGQTSVDTSGQTSVDTSTQSPVRSPKQSPVQSPEQSPVQSPEQSPVQSPKQPVCGLLDQTLNLQKY</sequence>
<keyword evidence="2" id="KW-0472">Membrane</keyword>
<evidence type="ECO:0000313" key="3">
    <source>
        <dbReference type="EMBL" id="KAK7888753.1"/>
    </source>
</evidence>
<keyword evidence="2" id="KW-0812">Transmembrane</keyword>
<comment type="caution">
    <text evidence="3">The sequence shown here is derived from an EMBL/GenBank/DDBJ whole genome shotgun (WGS) entry which is preliminary data.</text>
</comment>
<feature type="region of interest" description="Disordered" evidence="1">
    <location>
        <begin position="195"/>
        <end position="214"/>
    </location>
</feature>
<feature type="compositionally biased region" description="Low complexity" evidence="1">
    <location>
        <begin position="8"/>
        <end position="20"/>
    </location>
</feature>